<dbReference type="EMBL" id="VUNH01000014">
    <property type="protein sequence ID" value="MST56586.1"/>
    <property type="molecule type" value="Genomic_DNA"/>
</dbReference>
<reference evidence="3 4" key="1">
    <citation type="submission" date="2019-08" db="EMBL/GenBank/DDBJ databases">
        <title>In-depth cultivation of the pig gut microbiome towards novel bacterial diversity and tailored functional studies.</title>
        <authorList>
            <person name="Wylensek D."/>
            <person name="Hitch T.C.A."/>
            <person name="Clavel T."/>
        </authorList>
    </citation>
    <scope>NUCLEOTIDE SEQUENCE [LARGE SCALE GENOMIC DNA]</scope>
    <source>
        <strain evidence="3 4">SM-530-WT-4B</strain>
    </source>
</reference>
<keyword evidence="4" id="KW-1185">Reference proteome</keyword>
<evidence type="ECO:0000313" key="3">
    <source>
        <dbReference type="EMBL" id="MST56586.1"/>
    </source>
</evidence>
<comment type="similarity">
    <text evidence="1">Belongs to the peptidase C69 family.</text>
</comment>
<feature type="chain" id="PRO_5026898586" description="Dipeptidase" evidence="2">
    <location>
        <begin position="22"/>
        <end position="535"/>
    </location>
</feature>
<comment type="catalytic activity">
    <reaction evidence="1">
        <text>an L-aminoacyl-L-amino acid + H2O = 2 an L-alpha-amino acid</text>
        <dbReference type="Rhea" id="RHEA:48940"/>
        <dbReference type="ChEBI" id="CHEBI:15377"/>
        <dbReference type="ChEBI" id="CHEBI:59869"/>
        <dbReference type="ChEBI" id="CHEBI:77460"/>
    </reaction>
</comment>
<dbReference type="PANTHER" id="PTHR12994:SF17">
    <property type="entry name" value="LD30995P"/>
    <property type="match status" value="1"/>
</dbReference>
<dbReference type="InterPro" id="IPR005322">
    <property type="entry name" value="Peptidase_C69"/>
</dbReference>
<dbReference type="PANTHER" id="PTHR12994">
    <property type="entry name" value="SECERNIN"/>
    <property type="match status" value="1"/>
</dbReference>
<dbReference type="Gene3D" id="3.60.60.10">
    <property type="entry name" value="Penicillin V Acylase, Chain A"/>
    <property type="match status" value="1"/>
</dbReference>
<dbReference type="EC" id="3.4.-.-" evidence="1"/>
<protein>
    <recommendedName>
        <fullName evidence="1">Dipeptidase</fullName>
        <ecNumber evidence="1">3.4.-.-</ecNumber>
    </recommendedName>
</protein>
<dbReference type="PROSITE" id="PS51257">
    <property type="entry name" value="PROKAR_LIPOPROTEIN"/>
    <property type="match status" value="1"/>
</dbReference>
<comment type="caution">
    <text evidence="3">The sequence shown here is derived from an EMBL/GenBank/DDBJ whole genome shotgun (WGS) entry which is preliminary data.</text>
</comment>
<evidence type="ECO:0000313" key="4">
    <source>
        <dbReference type="Proteomes" id="UP000473699"/>
    </source>
</evidence>
<sequence length="535" mass="60315">MKLNRKVLVGALLALSLTAQASLACTVIAVGKKASVDGSAMITHNDDSRTANSRLYIVPEADWPEGSMRPIVKDQHGYPGEQQKLDETPQVKHTYRYFSSRYSFMNEKGVAMSEATNGVDDTDERALKVKQIMEKDAVGSLDAWSLQDIALERASTAREAVKVMGEMVEKHGFYDASETMPITDGNEVWIFEVYGNGIWAAWRMPDDHIFVAANRARLRNLNLDDKENVMACPDIVDFAVKNGFVDAKKVDRKNFSPADVYCPSTELYAMRREWRVLSLIAPSKTFDANAMELPMSIVPDKKVSVQDIFTITGDWYADTPYDLSKGPAAGPWGNPIRFANSSKTKPDSTWERSINMMRTCYVHIAQVRGDLPEEIRGISWFGYGASDTTYITPLWPIMKKLPDFYNTGDRFHPYDSKSGWWVNTRVQEIAGLHYQDARKDIHAARDEKLQPLYVLTPMVQDKAAELIKAGKRDEAVSLITDFAYANAVDFNQRWQTLGDVLLGKYALGYVNFKTTPYPQEWNDFIGYGPITRPAK</sequence>
<keyword evidence="1" id="KW-0224">Dipeptidase</keyword>
<dbReference type="GO" id="GO:0070004">
    <property type="term" value="F:cysteine-type exopeptidase activity"/>
    <property type="evidence" value="ECO:0007669"/>
    <property type="project" value="InterPro"/>
</dbReference>
<keyword evidence="2" id="KW-0732">Signal</keyword>
<keyword evidence="1" id="KW-0645">Protease</keyword>
<dbReference type="RefSeq" id="WP_154529660.1">
    <property type="nucleotide sequence ID" value="NZ_VUNH01000014.1"/>
</dbReference>
<dbReference type="GO" id="GO:0016805">
    <property type="term" value="F:dipeptidase activity"/>
    <property type="evidence" value="ECO:0007669"/>
    <property type="project" value="UniProtKB-KW"/>
</dbReference>
<keyword evidence="1" id="KW-0378">Hydrolase</keyword>
<evidence type="ECO:0000256" key="1">
    <source>
        <dbReference type="RuleBase" id="RU364089"/>
    </source>
</evidence>
<proteinExistence type="inferred from homology"/>
<accession>A0A6L5YE51</accession>
<name>A0A6L5YE51_9BACT</name>
<dbReference type="Pfam" id="PF03577">
    <property type="entry name" value="Peptidase_C69"/>
    <property type="match status" value="1"/>
</dbReference>
<gene>
    <name evidence="3" type="ORF">FYJ74_11200</name>
</gene>
<organism evidence="3 4">
    <name type="scientific">Pyramidobacter porci</name>
    <dbReference type="NCBI Taxonomy" id="2605789"/>
    <lineage>
        <taxon>Bacteria</taxon>
        <taxon>Thermotogati</taxon>
        <taxon>Synergistota</taxon>
        <taxon>Synergistia</taxon>
        <taxon>Synergistales</taxon>
        <taxon>Dethiosulfovibrionaceae</taxon>
        <taxon>Pyramidobacter</taxon>
    </lineage>
</organism>
<feature type="signal peptide" evidence="2">
    <location>
        <begin position="1"/>
        <end position="21"/>
    </location>
</feature>
<evidence type="ECO:0000256" key="2">
    <source>
        <dbReference type="SAM" id="SignalP"/>
    </source>
</evidence>
<dbReference type="GO" id="GO:0006508">
    <property type="term" value="P:proteolysis"/>
    <property type="evidence" value="ECO:0007669"/>
    <property type="project" value="UniProtKB-KW"/>
</dbReference>
<dbReference type="Proteomes" id="UP000473699">
    <property type="component" value="Unassembled WGS sequence"/>
</dbReference>
<dbReference type="AlphaFoldDB" id="A0A6L5YE51"/>